<dbReference type="Gene3D" id="3.40.50.2020">
    <property type="match status" value="1"/>
</dbReference>
<dbReference type="PROSITE" id="PS51278">
    <property type="entry name" value="GATASE_TYPE_2"/>
    <property type="match status" value="1"/>
</dbReference>
<evidence type="ECO:0000256" key="2">
    <source>
        <dbReference type="ARBA" id="ARBA00022962"/>
    </source>
</evidence>
<keyword evidence="1" id="KW-0808">Transferase</keyword>
<proteinExistence type="predicted"/>
<dbReference type="CDD" id="cd06223">
    <property type="entry name" value="PRTases_typeI"/>
    <property type="match status" value="1"/>
</dbReference>
<keyword evidence="5" id="KW-1185">Reference proteome</keyword>
<dbReference type="AlphaFoldDB" id="A0A7J7NNJ3"/>
<dbReference type="SUPFAM" id="SSF53271">
    <property type="entry name" value="PRTase-like"/>
    <property type="match status" value="1"/>
</dbReference>
<dbReference type="Pfam" id="PF13537">
    <property type="entry name" value="GATase_7"/>
    <property type="match status" value="1"/>
</dbReference>
<feature type="domain" description="Glutamine amidotransferase type-2" evidence="3">
    <location>
        <begin position="1"/>
        <end position="97"/>
    </location>
</feature>
<dbReference type="InterPro" id="IPR000836">
    <property type="entry name" value="PRTase_dom"/>
</dbReference>
<sequence>MLKIVQPFVARIAEACKQLKGVYSLVFITEDKLVVMRDPYGFRPLVMGRKSNGAVVFAFETCALDLIQAILARESPVDCDVGIAVLDSRMVVALGHVAESGVPFMQGLIWSYYVGRMFIQPTQTIKDLGVKLKLVSLKAVIEGKQVVVIDDSIERGTTSLKIVRLLKEGRTAEIHENQISHSHSTRFSRASSSTPQDWFEAVGIEEDQADEPFFTLNRICLMDVTGEKAQLLKEHYEEFKEKLEELDEMDKELD</sequence>
<evidence type="ECO:0000259" key="3">
    <source>
        <dbReference type="PROSITE" id="PS51278"/>
    </source>
</evidence>
<reference evidence="4 5" key="1">
    <citation type="journal article" date="2020" name="IScience">
        <title>Genome Sequencing of the Endangered Kingdonia uniflora (Circaeasteraceae, Ranunculales) Reveals Potential Mechanisms of Evolutionary Specialization.</title>
        <authorList>
            <person name="Sun Y."/>
            <person name="Deng T."/>
            <person name="Zhang A."/>
            <person name="Moore M.J."/>
            <person name="Landis J.B."/>
            <person name="Lin N."/>
            <person name="Zhang H."/>
            <person name="Zhang X."/>
            <person name="Huang J."/>
            <person name="Zhang X."/>
            <person name="Sun H."/>
            <person name="Wang H."/>
        </authorList>
    </citation>
    <scope>NUCLEOTIDE SEQUENCE [LARGE SCALE GENOMIC DNA]</scope>
    <source>
        <strain evidence="4">TB1705</strain>
        <tissue evidence="4">Leaf</tissue>
    </source>
</reference>
<dbReference type="PANTHER" id="PTHR11907">
    <property type="entry name" value="AMIDOPHOSPHORIBOSYLTRANSFERASE"/>
    <property type="match status" value="1"/>
</dbReference>
<dbReference type="EMBL" id="JACGCM010000679">
    <property type="protein sequence ID" value="KAF6168771.1"/>
    <property type="molecule type" value="Genomic_DNA"/>
</dbReference>
<dbReference type="SUPFAM" id="SSF56235">
    <property type="entry name" value="N-terminal nucleophile aminohydrolases (Ntn hydrolases)"/>
    <property type="match status" value="1"/>
</dbReference>
<protein>
    <recommendedName>
        <fullName evidence="3">Glutamine amidotransferase type-2 domain-containing protein</fullName>
    </recommendedName>
</protein>
<dbReference type="InterPro" id="IPR017932">
    <property type="entry name" value="GATase_2_dom"/>
</dbReference>
<evidence type="ECO:0000313" key="4">
    <source>
        <dbReference type="EMBL" id="KAF6168771.1"/>
    </source>
</evidence>
<keyword evidence="2" id="KW-0315">Glutamine amidotransferase</keyword>
<dbReference type="Proteomes" id="UP000541444">
    <property type="component" value="Unassembled WGS sequence"/>
</dbReference>
<dbReference type="Gene3D" id="3.60.20.10">
    <property type="entry name" value="Glutamine Phosphoribosylpyrophosphate, subunit 1, domain 1"/>
    <property type="match status" value="1"/>
</dbReference>
<evidence type="ECO:0000256" key="1">
    <source>
        <dbReference type="ARBA" id="ARBA00022679"/>
    </source>
</evidence>
<dbReference type="GO" id="GO:0016740">
    <property type="term" value="F:transferase activity"/>
    <property type="evidence" value="ECO:0007669"/>
    <property type="project" value="UniProtKB-KW"/>
</dbReference>
<dbReference type="InterPro" id="IPR029057">
    <property type="entry name" value="PRTase-like"/>
</dbReference>
<dbReference type="InterPro" id="IPR029055">
    <property type="entry name" value="Ntn_hydrolases_N"/>
</dbReference>
<organism evidence="4 5">
    <name type="scientific">Kingdonia uniflora</name>
    <dbReference type="NCBI Taxonomy" id="39325"/>
    <lineage>
        <taxon>Eukaryota</taxon>
        <taxon>Viridiplantae</taxon>
        <taxon>Streptophyta</taxon>
        <taxon>Embryophyta</taxon>
        <taxon>Tracheophyta</taxon>
        <taxon>Spermatophyta</taxon>
        <taxon>Magnoliopsida</taxon>
        <taxon>Ranunculales</taxon>
        <taxon>Circaeasteraceae</taxon>
        <taxon>Kingdonia</taxon>
    </lineage>
</organism>
<name>A0A7J7NNJ3_9MAGN</name>
<gene>
    <name evidence="4" type="ORF">GIB67_012169</name>
</gene>
<dbReference type="OrthoDB" id="191723at2759"/>
<evidence type="ECO:0000313" key="5">
    <source>
        <dbReference type="Proteomes" id="UP000541444"/>
    </source>
</evidence>
<comment type="caution">
    <text evidence="4">The sequence shown here is derived from an EMBL/GenBank/DDBJ whole genome shotgun (WGS) entry which is preliminary data.</text>
</comment>
<accession>A0A7J7NNJ3</accession>